<accession>A0A1H2XF93</accession>
<dbReference type="InterPro" id="IPR021147">
    <property type="entry name" value="DUF697"/>
</dbReference>
<evidence type="ECO:0000256" key="7">
    <source>
        <dbReference type="ARBA" id="ARBA00023136"/>
    </source>
</evidence>
<keyword evidence="10" id="KW-1185">Reference proteome</keyword>
<feature type="transmembrane region" description="Helical" evidence="8">
    <location>
        <begin position="85"/>
        <end position="106"/>
    </location>
</feature>
<keyword evidence="6 8" id="KW-1133">Transmembrane helix</keyword>
<proteinExistence type="inferred from homology"/>
<dbReference type="PANTHER" id="PTHR39342:SF1">
    <property type="entry name" value="UPF0283 MEMBRANE PROTEIN YCJF"/>
    <property type="match status" value="1"/>
</dbReference>
<evidence type="ECO:0000313" key="9">
    <source>
        <dbReference type="EMBL" id="SDW91505.1"/>
    </source>
</evidence>
<sequence>MTRKPMLFDVEGPAAQTPVTAPPLHDPEDATAPDGRAMRAAARIGAGRWSWFGRLTAWAFGLFTSLVVTVWLWDFVTGLLARNAALGTAALVLAGALGLALLAWLLREALAWRRLRNLDALRRAADSALALGDAEGARRVALRIARLYHRGDDRAFAARVAEVLDADAVLGLAETDLLRPVDQQARAAIERATRQVAAVTALVPLTLADVVVALVANLTMIRNIAALYGGRAGILGSLRLLRGVFGHLLATGALSVGDDLISSVAGGGLLSKVSRRFGEGVVNGALTARVGLAAMDVCRPLQFQMIARPKLHDILRRSLTGLFDARA</sequence>
<dbReference type="Pfam" id="PF05128">
    <property type="entry name" value="DUF697"/>
    <property type="match status" value="1"/>
</dbReference>
<keyword evidence="4" id="KW-0997">Cell inner membrane</keyword>
<comment type="subcellular location">
    <subcellularLocation>
        <location evidence="1">Cell inner membrane</location>
        <topology evidence="1">Multi-pass membrane protein</topology>
    </subcellularLocation>
</comment>
<dbReference type="GO" id="GO:0005886">
    <property type="term" value="C:plasma membrane"/>
    <property type="evidence" value="ECO:0007669"/>
    <property type="project" value="UniProtKB-SubCell"/>
</dbReference>
<organism evidence="9 10">
    <name type="scientific">Roseicitreum antarcticum</name>
    <dbReference type="NCBI Taxonomy" id="564137"/>
    <lineage>
        <taxon>Bacteria</taxon>
        <taxon>Pseudomonadati</taxon>
        <taxon>Pseudomonadota</taxon>
        <taxon>Alphaproteobacteria</taxon>
        <taxon>Rhodobacterales</taxon>
        <taxon>Paracoccaceae</taxon>
        <taxon>Roseicitreum</taxon>
    </lineage>
</organism>
<comment type="similarity">
    <text evidence="2">Belongs to the UPF0283 family.</text>
</comment>
<evidence type="ECO:0000313" key="10">
    <source>
        <dbReference type="Proteomes" id="UP000198539"/>
    </source>
</evidence>
<evidence type="ECO:0000256" key="6">
    <source>
        <dbReference type="ARBA" id="ARBA00022989"/>
    </source>
</evidence>
<keyword evidence="5 8" id="KW-0812">Transmembrane</keyword>
<evidence type="ECO:0000256" key="3">
    <source>
        <dbReference type="ARBA" id="ARBA00022475"/>
    </source>
</evidence>
<dbReference type="PANTHER" id="PTHR39342">
    <property type="entry name" value="UPF0283 MEMBRANE PROTEIN YCJF"/>
    <property type="match status" value="1"/>
</dbReference>
<gene>
    <name evidence="9" type="ORF">SAMN04488238_104172</name>
</gene>
<dbReference type="NCBIfam" id="TIGR01620">
    <property type="entry name" value="hyp_HI0043"/>
    <property type="match status" value="1"/>
</dbReference>
<protein>
    <submittedName>
        <fullName evidence="9">Putative membrane protein</fullName>
    </submittedName>
</protein>
<evidence type="ECO:0000256" key="8">
    <source>
        <dbReference type="SAM" id="Phobius"/>
    </source>
</evidence>
<feature type="transmembrane region" description="Helical" evidence="8">
    <location>
        <begin position="51"/>
        <end position="73"/>
    </location>
</feature>
<keyword evidence="7 8" id="KW-0472">Membrane</keyword>
<evidence type="ECO:0000256" key="2">
    <source>
        <dbReference type="ARBA" id="ARBA00008255"/>
    </source>
</evidence>
<dbReference type="OrthoDB" id="9816060at2"/>
<evidence type="ECO:0000256" key="4">
    <source>
        <dbReference type="ARBA" id="ARBA00022519"/>
    </source>
</evidence>
<feature type="transmembrane region" description="Helical" evidence="8">
    <location>
        <begin position="196"/>
        <end position="216"/>
    </location>
</feature>
<keyword evidence="3" id="KW-1003">Cell membrane</keyword>
<dbReference type="STRING" id="564137.SAMN04488238_104172"/>
<dbReference type="RefSeq" id="WP_092887585.1">
    <property type="nucleotide sequence ID" value="NZ_CP061498.1"/>
</dbReference>
<dbReference type="EMBL" id="FNOM01000004">
    <property type="protein sequence ID" value="SDW91505.1"/>
    <property type="molecule type" value="Genomic_DNA"/>
</dbReference>
<evidence type="ECO:0000256" key="5">
    <source>
        <dbReference type="ARBA" id="ARBA00022692"/>
    </source>
</evidence>
<reference evidence="9 10" key="1">
    <citation type="submission" date="2016-10" db="EMBL/GenBank/DDBJ databases">
        <authorList>
            <person name="de Groot N.N."/>
        </authorList>
    </citation>
    <scope>NUCLEOTIDE SEQUENCE [LARGE SCALE GENOMIC DNA]</scope>
    <source>
        <strain evidence="9 10">CGMCC 1.8894</strain>
    </source>
</reference>
<dbReference type="InterPro" id="IPR006507">
    <property type="entry name" value="UPF0283"/>
</dbReference>
<name>A0A1H2XF93_9RHOB</name>
<evidence type="ECO:0000256" key="1">
    <source>
        <dbReference type="ARBA" id="ARBA00004429"/>
    </source>
</evidence>
<dbReference type="Proteomes" id="UP000198539">
    <property type="component" value="Unassembled WGS sequence"/>
</dbReference>
<dbReference type="AlphaFoldDB" id="A0A1H2XF93"/>